<accession>A0A5J4X8J7</accession>
<dbReference type="Gene3D" id="3.80.10.10">
    <property type="entry name" value="Ribonuclease Inhibitor"/>
    <property type="match status" value="1"/>
</dbReference>
<sequence length="508" mass="59351">MFEIKRANLPCLTVLWLEENPICLQKGFFETIVNKIRTLKTLDKRQITPEDRNKIVSNNFVANDEEDEIDNILNSNIEISEMSLDKIENALNKLQSQSQSQLQAKSSIPLHSTALISRTAIQPKPNQLAQTFSGQSYGSQNVRNTYSSEKENEGNLNSMRKPGSMAFTSVIPRDSIPQTHQLNQEDIRRLSKQEKVSFDDLTDEDNKQRKIEKGQESNDQLGIGQMRQRKTWGSSDRLGNTTAESIKDQVSQQYQAQTLRSQKLPQQSNNNDNDKNRMQKNDMEQRRTRLIVNDEENDQPSNQINHGEDEYKQDRRRNKDREYQDRQKRISRKHREQTSSDSRSIDDDSYDYSDDQEERDNYINKRIMDRKSFNKPRNQIKQERGRTNVLKSIILLIDELSDDEVWIVSETIGKRVKGIMKRTLIQNDNRDRERDRGSQYGRRIKDNNDAYVRTLPVGRKSAHSRTSSPNQDLYDHQVYEADRTKKNLPRISPRQQIGQSDDTDVKKE</sequence>
<dbReference type="EMBL" id="SNRW01000108">
    <property type="protein sequence ID" value="KAA6403373.1"/>
    <property type="molecule type" value="Genomic_DNA"/>
</dbReference>
<feature type="compositionally biased region" description="Polar residues" evidence="2">
    <location>
        <begin position="131"/>
        <end position="147"/>
    </location>
</feature>
<dbReference type="AlphaFoldDB" id="A0A5J4X8J7"/>
<organism evidence="3 4">
    <name type="scientific">Streblomastix strix</name>
    <dbReference type="NCBI Taxonomy" id="222440"/>
    <lineage>
        <taxon>Eukaryota</taxon>
        <taxon>Metamonada</taxon>
        <taxon>Preaxostyla</taxon>
        <taxon>Oxymonadida</taxon>
        <taxon>Streblomastigidae</taxon>
        <taxon>Streblomastix</taxon>
    </lineage>
</organism>
<feature type="compositionally biased region" description="Basic and acidic residues" evidence="2">
    <location>
        <begin position="189"/>
        <end position="216"/>
    </location>
</feature>
<feature type="compositionally biased region" description="Basic and acidic residues" evidence="2">
    <location>
        <begin position="272"/>
        <end position="287"/>
    </location>
</feature>
<feature type="compositionally biased region" description="Polar residues" evidence="2">
    <location>
        <begin position="231"/>
        <end position="271"/>
    </location>
</feature>
<keyword evidence="1" id="KW-0175">Coiled coil</keyword>
<reference evidence="3 4" key="1">
    <citation type="submission" date="2019-03" db="EMBL/GenBank/DDBJ databases">
        <title>Single cell metagenomics reveals metabolic interactions within the superorganism composed of flagellate Streblomastix strix and complex community of Bacteroidetes bacteria on its surface.</title>
        <authorList>
            <person name="Treitli S.C."/>
            <person name="Kolisko M."/>
            <person name="Husnik F."/>
            <person name="Keeling P."/>
            <person name="Hampl V."/>
        </authorList>
    </citation>
    <scope>NUCLEOTIDE SEQUENCE [LARGE SCALE GENOMIC DNA]</scope>
    <source>
        <strain evidence="3">ST1C</strain>
    </source>
</reference>
<feature type="compositionally biased region" description="Acidic residues" evidence="2">
    <location>
        <begin position="347"/>
        <end position="358"/>
    </location>
</feature>
<evidence type="ECO:0000313" key="4">
    <source>
        <dbReference type="Proteomes" id="UP000324800"/>
    </source>
</evidence>
<evidence type="ECO:0000256" key="2">
    <source>
        <dbReference type="SAM" id="MobiDB-lite"/>
    </source>
</evidence>
<protein>
    <submittedName>
        <fullName evidence="3">Uncharacterized protein</fullName>
    </submittedName>
</protein>
<feature type="region of interest" description="Disordered" evidence="2">
    <location>
        <begin position="189"/>
        <end position="380"/>
    </location>
</feature>
<dbReference type="InterPro" id="IPR032675">
    <property type="entry name" value="LRR_dom_sf"/>
</dbReference>
<feature type="compositionally biased region" description="Basic and acidic residues" evidence="2">
    <location>
        <begin position="359"/>
        <end position="372"/>
    </location>
</feature>
<gene>
    <name evidence="3" type="ORF">EZS28_001109</name>
</gene>
<proteinExistence type="predicted"/>
<feature type="compositionally biased region" description="Basic and acidic residues" evidence="2">
    <location>
        <begin position="306"/>
        <end position="328"/>
    </location>
</feature>
<evidence type="ECO:0000256" key="1">
    <source>
        <dbReference type="SAM" id="Coils"/>
    </source>
</evidence>
<feature type="region of interest" description="Disordered" evidence="2">
    <location>
        <begin position="131"/>
        <end position="163"/>
    </location>
</feature>
<comment type="caution">
    <text evidence="3">The sequence shown here is derived from an EMBL/GenBank/DDBJ whole genome shotgun (WGS) entry which is preliminary data.</text>
</comment>
<name>A0A5J4X8J7_9EUKA</name>
<feature type="compositionally biased region" description="Basic and acidic residues" evidence="2">
    <location>
        <begin position="428"/>
        <end position="448"/>
    </location>
</feature>
<feature type="region of interest" description="Disordered" evidence="2">
    <location>
        <begin position="427"/>
        <end position="508"/>
    </location>
</feature>
<dbReference type="Proteomes" id="UP000324800">
    <property type="component" value="Unassembled WGS sequence"/>
</dbReference>
<feature type="compositionally biased region" description="Basic and acidic residues" evidence="2">
    <location>
        <begin position="473"/>
        <end position="485"/>
    </location>
</feature>
<evidence type="ECO:0000313" key="3">
    <source>
        <dbReference type="EMBL" id="KAA6403373.1"/>
    </source>
</evidence>
<feature type="coiled-coil region" evidence="1">
    <location>
        <begin position="77"/>
        <end position="104"/>
    </location>
</feature>